<feature type="domain" description="Arrestin-like N-terminal" evidence="2">
    <location>
        <begin position="101"/>
        <end position="192"/>
    </location>
</feature>
<dbReference type="GO" id="GO:0005737">
    <property type="term" value="C:cytoplasm"/>
    <property type="evidence" value="ECO:0007669"/>
    <property type="project" value="TreeGrafter"/>
</dbReference>
<keyword evidence="4" id="KW-1185">Reference proteome</keyword>
<feature type="region of interest" description="Disordered" evidence="1">
    <location>
        <begin position="1"/>
        <end position="34"/>
    </location>
</feature>
<dbReference type="InterPro" id="IPR050357">
    <property type="entry name" value="Arrestin_domain-protein"/>
</dbReference>
<dbReference type="AlphaFoldDB" id="A0A9P5Y4B4"/>
<dbReference type="InterPro" id="IPR014756">
    <property type="entry name" value="Ig_E-set"/>
</dbReference>
<dbReference type="PANTHER" id="PTHR11188:SF130">
    <property type="entry name" value="ARRESTIN C-TERMINAL-LIKE DOMAIN-CONTAINING PROTEIN"/>
    <property type="match status" value="1"/>
</dbReference>
<dbReference type="Pfam" id="PF00339">
    <property type="entry name" value="Arrestin_N"/>
    <property type="match status" value="1"/>
</dbReference>
<evidence type="ECO:0000313" key="3">
    <source>
        <dbReference type="EMBL" id="KAF9461997.1"/>
    </source>
</evidence>
<comment type="caution">
    <text evidence="3">The sequence shown here is derived from an EMBL/GenBank/DDBJ whole genome shotgun (WGS) entry which is preliminary data.</text>
</comment>
<dbReference type="OrthoDB" id="3262423at2759"/>
<feature type="compositionally biased region" description="Polar residues" evidence="1">
    <location>
        <begin position="1"/>
        <end position="30"/>
    </location>
</feature>
<protein>
    <recommendedName>
        <fullName evidence="2">Arrestin-like N-terminal domain-containing protein</fullName>
    </recommendedName>
</protein>
<organism evidence="3 4">
    <name type="scientific">Collybia nuda</name>
    <dbReference type="NCBI Taxonomy" id="64659"/>
    <lineage>
        <taxon>Eukaryota</taxon>
        <taxon>Fungi</taxon>
        <taxon>Dikarya</taxon>
        <taxon>Basidiomycota</taxon>
        <taxon>Agaricomycotina</taxon>
        <taxon>Agaricomycetes</taxon>
        <taxon>Agaricomycetidae</taxon>
        <taxon>Agaricales</taxon>
        <taxon>Tricholomatineae</taxon>
        <taxon>Clitocybaceae</taxon>
        <taxon>Collybia</taxon>
    </lineage>
</organism>
<gene>
    <name evidence="3" type="ORF">BDZ94DRAFT_1322890</name>
</gene>
<evidence type="ECO:0000256" key="1">
    <source>
        <dbReference type="SAM" id="MobiDB-lite"/>
    </source>
</evidence>
<proteinExistence type="predicted"/>
<dbReference type="InterPro" id="IPR011021">
    <property type="entry name" value="Arrestin-like_N"/>
</dbReference>
<dbReference type="Gene3D" id="2.60.40.640">
    <property type="match status" value="1"/>
</dbReference>
<dbReference type="Proteomes" id="UP000807353">
    <property type="component" value="Unassembled WGS sequence"/>
</dbReference>
<dbReference type="PANTHER" id="PTHR11188">
    <property type="entry name" value="ARRESTIN DOMAIN CONTAINING PROTEIN"/>
    <property type="match status" value="1"/>
</dbReference>
<dbReference type="InterPro" id="IPR014752">
    <property type="entry name" value="Arrestin-like_C"/>
</dbReference>
<dbReference type="SUPFAM" id="SSF81296">
    <property type="entry name" value="E set domains"/>
    <property type="match status" value="1"/>
</dbReference>
<name>A0A9P5Y4B4_9AGAR</name>
<sequence>MSNSSSNEGYDGVTSINNNPHTSRTAQGSDQLPRYSWVGGSTPILPRYSMVVNPPARPGSAPGSSRSATTIHEYNLKNGKIPWVTLKVSSRAGPSSNHVKFVGGDTVTGSVILDLNSSQTIKAIYLTVRGRIITGSTAHQSYTFLDYQSLIWSKAHGDPRHMSSGPSTLKFDGKIVPGEYTWPFSFSFPTESTLPGEPRPPSQHRIPNTFRERGANVSVLYDLTLHIIRGKLRADDKIRIPVVYIPKITPEPFSHLRQLAYRENTPLPDPIDDPEGWLTLPAANIRGVLFQRAVELDFQLSIAKPLCYTQGTVVPCSLTVRSMDIQALDILVSPKTVGAVLKQRVKYFPDARQFERNIAQVVDVMDVGAAIWWSPNTTASQGVRERRIEGEIHLPKGLQPSSDFAALIVEYAVHLLPPKSPIFCVDEGVETLPSQLVSVGTIRAPGPTPREHVARPPVTREPSFDTVPVFMEGDKH</sequence>
<accession>A0A9P5Y4B4</accession>
<evidence type="ECO:0000259" key="2">
    <source>
        <dbReference type="Pfam" id="PF00339"/>
    </source>
</evidence>
<evidence type="ECO:0000313" key="4">
    <source>
        <dbReference type="Proteomes" id="UP000807353"/>
    </source>
</evidence>
<dbReference type="EMBL" id="MU150276">
    <property type="protein sequence ID" value="KAF9461997.1"/>
    <property type="molecule type" value="Genomic_DNA"/>
</dbReference>
<dbReference type="GO" id="GO:0015031">
    <property type="term" value="P:protein transport"/>
    <property type="evidence" value="ECO:0007669"/>
    <property type="project" value="TreeGrafter"/>
</dbReference>
<feature type="region of interest" description="Disordered" evidence="1">
    <location>
        <begin position="441"/>
        <end position="465"/>
    </location>
</feature>
<reference evidence="3" key="1">
    <citation type="submission" date="2020-11" db="EMBL/GenBank/DDBJ databases">
        <authorList>
            <consortium name="DOE Joint Genome Institute"/>
            <person name="Ahrendt S."/>
            <person name="Riley R."/>
            <person name="Andreopoulos W."/>
            <person name="Labutti K."/>
            <person name="Pangilinan J."/>
            <person name="Ruiz-Duenas F.J."/>
            <person name="Barrasa J.M."/>
            <person name="Sanchez-Garcia M."/>
            <person name="Camarero S."/>
            <person name="Miyauchi S."/>
            <person name="Serrano A."/>
            <person name="Linde D."/>
            <person name="Babiker R."/>
            <person name="Drula E."/>
            <person name="Ayuso-Fernandez I."/>
            <person name="Pacheco R."/>
            <person name="Padilla G."/>
            <person name="Ferreira P."/>
            <person name="Barriuso J."/>
            <person name="Kellner H."/>
            <person name="Castanera R."/>
            <person name="Alfaro M."/>
            <person name="Ramirez L."/>
            <person name="Pisabarro A.G."/>
            <person name="Kuo A."/>
            <person name="Tritt A."/>
            <person name="Lipzen A."/>
            <person name="He G."/>
            <person name="Yan M."/>
            <person name="Ng V."/>
            <person name="Cullen D."/>
            <person name="Martin F."/>
            <person name="Rosso M.-N."/>
            <person name="Henrissat B."/>
            <person name="Hibbett D."/>
            <person name="Martinez A.T."/>
            <person name="Grigoriev I.V."/>
        </authorList>
    </citation>
    <scope>NUCLEOTIDE SEQUENCE</scope>
    <source>
        <strain evidence="3">CBS 247.69</strain>
    </source>
</reference>